<dbReference type="GO" id="GO:0031588">
    <property type="term" value="C:nucleotide-activated protein kinase complex"/>
    <property type="evidence" value="ECO:0007669"/>
    <property type="project" value="TreeGrafter"/>
</dbReference>
<feature type="compositionally biased region" description="Polar residues" evidence="2">
    <location>
        <begin position="523"/>
        <end position="544"/>
    </location>
</feature>
<feature type="compositionally biased region" description="Basic and acidic residues" evidence="2">
    <location>
        <begin position="494"/>
        <end position="511"/>
    </location>
</feature>
<sequence length="593" mass="63962">MGSFIFTWEHPADEVYVTGTFDDWSKSERLEKTNTIFAKQVFLNNVSEKIYYKFVVDGNWITDHTAPQENDESGNLNNVLTADRITMQKFDTVGTMSGVTPESSSVPLAAAVPLEKGKRNEPDTLPGTFPETPAAEGGLSEYLMNPLSATEMSTASVNDSFNSNTDKKPAGKDEKEQSFSVLPLPAFPGAVNPVSIPPGEKLPDYKKLTSDTLTSNVDLGKDEEEQTFSVSPLPAFPGAVNPVSIPPGEKLPDYKTLTSDTLTSNVDLGKDEEEQTFSVSPLPAFPGAVNPVSISPGEKLPEFRTLTSDTLTSAVDLGKESATENNFTQNSYHALPSETAPVKSEDDYSVSNSRKVDSNNIIPESSSAIESRIKENFLANSTIQSVGPLSSTAEMAAGVPKIESSILPTGKFSSINFTKISHPESKNGKEGSAVYDLSKLDNSVTPGQLTTENKTTHEIHPSKLASEISDETTKAVNNSLKPEQNLNAVANEEAASKNEEENSREKADRRSIGKSAPVIIPTGSVNQNPSQAVLPHTVTTVESSNIDRETKNSDSHVADESNDVAGNDKANKKKKRSSFFGKLKAKLTFKDKD</sequence>
<evidence type="ECO:0000256" key="2">
    <source>
        <dbReference type="SAM" id="MobiDB-lite"/>
    </source>
</evidence>
<accession>A0A420I8L0</accession>
<dbReference type="EMBL" id="MCBQ01011377">
    <property type="protein sequence ID" value="RKF66015.1"/>
    <property type="molecule type" value="Genomic_DNA"/>
</dbReference>
<feature type="region of interest" description="Disordered" evidence="2">
    <location>
        <begin position="116"/>
        <end position="136"/>
    </location>
</feature>
<proteinExistence type="inferred from homology"/>
<feature type="region of interest" description="Disordered" evidence="2">
    <location>
        <begin position="438"/>
        <end position="575"/>
    </location>
</feature>
<evidence type="ECO:0000256" key="1">
    <source>
        <dbReference type="ARBA" id="ARBA00038216"/>
    </source>
</evidence>
<dbReference type="PANTHER" id="PTHR10343:SF81">
    <property type="entry name" value="CRUCIFORM DNA-RECOGNIZING PROTEIN 1-RELATED"/>
    <property type="match status" value="1"/>
</dbReference>
<keyword evidence="5" id="KW-1185">Reference proteome</keyword>
<evidence type="ECO:0000313" key="5">
    <source>
        <dbReference type="Proteomes" id="UP000283383"/>
    </source>
</evidence>
<dbReference type="PANTHER" id="PTHR10343">
    <property type="entry name" value="5'-AMP-ACTIVATED PROTEIN KINASE , BETA SUBUNIT"/>
    <property type="match status" value="1"/>
</dbReference>
<dbReference type="AlphaFoldDB" id="A0A420I8L0"/>
<dbReference type="Pfam" id="PF16561">
    <property type="entry name" value="AMPK1_CBM"/>
    <property type="match status" value="1"/>
</dbReference>
<reference evidence="4 5" key="1">
    <citation type="journal article" date="2018" name="BMC Genomics">
        <title>Comparative genome analyses reveal sequence features reflecting distinct modes of host-adaptation between dicot and monocot powdery mildew.</title>
        <authorList>
            <person name="Wu Y."/>
            <person name="Ma X."/>
            <person name="Pan Z."/>
            <person name="Kale S.D."/>
            <person name="Song Y."/>
            <person name="King H."/>
            <person name="Zhang Q."/>
            <person name="Presley C."/>
            <person name="Deng X."/>
            <person name="Wei C.I."/>
            <person name="Xiao S."/>
        </authorList>
    </citation>
    <scope>NUCLEOTIDE SEQUENCE [LARGE SCALE GENOMIC DNA]</scope>
    <source>
        <strain evidence="4">UMSG3</strain>
    </source>
</reference>
<dbReference type="GO" id="GO:0019901">
    <property type="term" value="F:protein kinase binding"/>
    <property type="evidence" value="ECO:0007669"/>
    <property type="project" value="TreeGrafter"/>
</dbReference>
<feature type="compositionally biased region" description="Polar residues" evidence="2">
    <location>
        <begin position="440"/>
        <end position="453"/>
    </location>
</feature>
<evidence type="ECO:0000259" key="3">
    <source>
        <dbReference type="Pfam" id="PF16561"/>
    </source>
</evidence>
<comment type="similarity">
    <text evidence="1">Belongs to the CRP1/MDG1 family.</text>
</comment>
<dbReference type="SUPFAM" id="SSF81296">
    <property type="entry name" value="E set domains"/>
    <property type="match status" value="1"/>
</dbReference>
<feature type="compositionally biased region" description="Basic and acidic residues" evidence="2">
    <location>
        <begin position="165"/>
        <end position="177"/>
    </location>
</feature>
<dbReference type="InterPro" id="IPR013783">
    <property type="entry name" value="Ig-like_fold"/>
</dbReference>
<dbReference type="GO" id="GO:0005737">
    <property type="term" value="C:cytoplasm"/>
    <property type="evidence" value="ECO:0007669"/>
    <property type="project" value="TreeGrafter"/>
</dbReference>
<feature type="compositionally biased region" description="Basic and acidic residues" evidence="2">
    <location>
        <begin position="545"/>
        <end position="559"/>
    </location>
</feature>
<feature type="domain" description="AMP-activated protein kinase glycogen-binding" evidence="3">
    <location>
        <begin position="5"/>
        <end position="82"/>
    </location>
</feature>
<feature type="compositionally biased region" description="Polar residues" evidence="2">
    <location>
        <begin position="474"/>
        <end position="486"/>
    </location>
</feature>
<dbReference type="Proteomes" id="UP000283383">
    <property type="component" value="Unassembled WGS sequence"/>
</dbReference>
<dbReference type="GO" id="GO:0007165">
    <property type="term" value="P:signal transduction"/>
    <property type="evidence" value="ECO:0007669"/>
    <property type="project" value="TreeGrafter"/>
</dbReference>
<name>A0A420I8L0_9PEZI</name>
<dbReference type="InterPro" id="IPR050827">
    <property type="entry name" value="CRP1_MDG1_kinase"/>
</dbReference>
<feature type="region of interest" description="Disordered" evidence="2">
    <location>
        <begin position="331"/>
        <end position="355"/>
    </location>
</feature>
<dbReference type="InterPro" id="IPR032640">
    <property type="entry name" value="AMPK1_CBM"/>
</dbReference>
<comment type="caution">
    <text evidence="4">The sequence shown here is derived from an EMBL/GenBank/DDBJ whole genome shotgun (WGS) entry which is preliminary data.</text>
</comment>
<dbReference type="InterPro" id="IPR014756">
    <property type="entry name" value="Ig_E-set"/>
</dbReference>
<organism evidence="4 5">
    <name type="scientific">Golovinomyces cichoracearum</name>
    <dbReference type="NCBI Taxonomy" id="62708"/>
    <lineage>
        <taxon>Eukaryota</taxon>
        <taxon>Fungi</taxon>
        <taxon>Dikarya</taxon>
        <taxon>Ascomycota</taxon>
        <taxon>Pezizomycotina</taxon>
        <taxon>Leotiomycetes</taxon>
        <taxon>Erysiphales</taxon>
        <taxon>Erysiphaceae</taxon>
        <taxon>Golovinomyces</taxon>
    </lineage>
</organism>
<dbReference type="GO" id="GO:0005634">
    <property type="term" value="C:nucleus"/>
    <property type="evidence" value="ECO:0007669"/>
    <property type="project" value="TreeGrafter"/>
</dbReference>
<feature type="region of interest" description="Disordered" evidence="2">
    <location>
        <begin position="154"/>
        <end position="178"/>
    </location>
</feature>
<dbReference type="CDD" id="cd02859">
    <property type="entry name" value="E_set_AMPKbeta_like_N"/>
    <property type="match status" value="1"/>
</dbReference>
<feature type="compositionally biased region" description="Polar residues" evidence="2">
    <location>
        <begin position="154"/>
        <end position="164"/>
    </location>
</feature>
<dbReference type="Gene3D" id="2.60.40.10">
    <property type="entry name" value="Immunoglobulins"/>
    <property type="match status" value="1"/>
</dbReference>
<gene>
    <name evidence="4" type="ORF">GcM3_113006</name>
</gene>
<dbReference type="STRING" id="62708.A0A420I8L0"/>
<protein>
    <recommendedName>
        <fullName evidence="3">AMP-activated protein kinase glycogen-binding domain-containing protein</fullName>
    </recommendedName>
</protein>
<evidence type="ECO:0000313" key="4">
    <source>
        <dbReference type="EMBL" id="RKF66015.1"/>
    </source>
</evidence>